<dbReference type="Proteomes" id="UP000002384">
    <property type="component" value="Chromosome"/>
</dbReference>
<sequence>MVSLREIVPGWARLLLWRSIRRYGLATVRYRTLPDFIIIGAQKSGTSSLYSYLSQHPQLVPSFKKELHFFDGGLHPDVDNFEKGEAWYRAHFFQKRNTSDNRKAFEATPSYIFNPLAPQRISELIPEVKLIAVLRNPRERAISHYFHETRRDREPLPIMEAFQAEEERLRPLIAKQDYKNEIFIHKSYKSRGLYHKQIKRYLDYFPMSNILVINSETLFQQPDDTLRRVFQFIGVDAGFTVKNLKPSNMGTNKAKIDPDVYEYLEDYFRPHDEELYELIGQNFGW</sequence>
<dbReference type="eggNOG" id="COG2226">
    <property type="taxonomic scope" value="Bacteria"/>
</dbReference>
<name>B7KDS5_GLOC7</name>
<feature type="domain" description="Sulfotransferase" evidence="3">
    <location>
        <begin position="34"/>
        <end position="243"/>
    </location>
</feature>
<dbReference type="EMBL" id="CP001291">
    <property type="protein sequence ID" value="ACK70377.1"/>
    <property type="molecule type" value="Genomic_DNA"/>
</dbReference>
<dbReference type="InterPro" id="IPR027417">
    <property type="entry name" value="P-loop_NTPase"/>
</dbReference>
<keyword evidence="1 4" id="KW-0808">Transferase</keyword>
<dbReference type="KEGG" id="cyc:PCC7424_1946"/>
<evidence type="ECO:0000256" key="2">
    <source>
        <dbReference type="ARBA" id="ARBA00023180"/>
    </source>
</evidence>
<gene>
    <name evidence="4" type="ordered locus">PCC7424_1946</name>
</gene>
<evidence type="ECO:0000259" key="3">
    <source>
        <dbReference type="Pfam" id="PF00685"/>
    </source>
</evidence>
<dbReference type="PANTHER" id="PTHR10605">
    <property type="entry name" value="HEPARAN SULFATE SULFOTRANSFERASE"/>
    <property type="match status" value="1"/>
</dbReference>
<dbReference type="HOGENOM" id="CLU_017703_1_2_3"/>
<dbReference type="InterPro" id="IPR037359">
    <property type="entry name" value="NST/OST"/>
</dbReference>
<dbReference type="Gene3D" id="3.40.50.300">
    <property type="entry name" value="P-loop containing nucleotide triphosphate hydrolases"/>
    <property type="match status" value="1"/>
</dbReference>
<keyword evidence="2" id="KW-0325">Glycoprotein</keyword>
<accession>B7KDS5</accession>
<dbReference type="InterPro" id="IPR000863">
    <property type="entry name" value="Sulfotransferase_dom"/>
</dbReference>
<dbReference type="GO" id="GO:0008146">
    <property type="term" value="F:sulfotransferase activity"/>
    <property type="evidence" value="ECO:0007669"/>
    <property type="project" value="InterPro"/>
</dbReference>
<dbReference type="Pfam" id="PF00685">
    <property type="entry name" value="Sulfotransfer_1"/>
    <property type="match status" value="1"/>
</dbReference>
<evidence type="ECO:0000313" key="5">
    <source>
        <dbReference type="Proteomes" id="UP000002384"/>
    </source>
</evidence>
<protein>
    <submittedName>
        <fullName evidence="4">Sulfotransferase</fullName>
    </submittedName>
</protein>
<dbReference type="SUPFAM" id="SSF52540">
    <property type="entry name" value="P-loop containing nucleoside triphosphate hydrolases"/>
    <property type="match status" value="1"/>
</dbReference>
<dbReference type="AlphaFoldDB" id="B7KDS5"/>
<dbReference type="PANTHER" id="PTHR10605:SF56">
    <property type="entry name" value="BIFUNCTIONAL HEPARAN SULFATE N-DEACETYLASE_N-SULFOTRANSFERASE"/>
    <property type="match status" value="1"/>
</dbReference>
<organism evidence="4 5">
    <name type="scientific">Gloeothece citriformis (strain PCC 7424)</name>
    <name type="common">Cyanothece sp. (strain PCC 7424)</name>
    <dbReference type="NCBI Taxonomy" id="65393"/>
    <lineage>
        <taxon>Bacteria</taxon>
        <taxon>Bacillati</taxon>
        <taxon>Cyanobacteriota</taxon>
        <taxon>Cyanophyceae</taxon>
        <taxon>Oscillatoriophycideae</taxon>
        <taxon>Chroococcales</taxon>
        <taxon>Aphanothecaceae</taxon>
        <taxon>Gloeothece</taxon>
        <taxon>Gloeothece citriformis</taxon>
    </lineage>
</organism>
<evidence type="ECO:0000313" key="4">
    <source>
        <dbReference type="EMBL" id="ACK70377.1"/>
    </source>
</evidence>
<proteinExistence type="predicted"/>
<keyword evidence="5" id="KW-1185">Reference proteome</keyword>
<reference evidence="5" key="1">
    <citation type="journal article" date="2011" name="MBio">
        <title>Novel metabolic attributes of the genus Cyanothece, comprising a group of unicellular nitrogen-fixing Cyanobacteria.</title>
        <authorList>
            <person name="Bandyopadhyay A."/>
            <person name="Elvitigala T."/>
            <person name="Welsh E."/>
            <person name="Stockel J."/>
            <person name="Liberton M."/>
            <person name="Min H."/>
            <person name="Sherman L.A."/>
            <person name="Pakrasi H.B."/>
        </authorList>
    </citation>
    <scope>NUCLEOTIDE SEQUENCE [LARGE SCALE GENOMIC DNA]</scope>
    <source>
        <strain evidence="5">PCC 7424</strain>
    </source>
</reference>
<dbReference type="STRING" id="65393.PCC7424_1946"/>
<evidence type="ECO:0000256" key="1">
    <source>
        <dbReference type="ARBA" id="ARBA00022679"/>
    </source>
</evidence>